<dbReference type="AlphaFoldDB" id="A0A9P8AMW8"/>
<reference evidence="1" key="1">
    <citation type="submission" date="2020-11" db="EMBL/GenBank/DDBJ databases">
        <title>Adaptations for nitrogen fixation in a non-lichenized fungal sporocarp promotes dispersal by wood-feeding termites.</title>
        <authorList>
            <consortium name="DOE Joint Genome Institute"/>
            <person name="Koch R.A."/>
            <person name="Yoon G."/>
            <person name="Arayal U."/>
            <person name="Lail K."/>
            <person name="Amirebrahimi M."/>
            <person name="Labutti K."/>
            <person name="Lipzen A."/>
            <person name="Riley R."/>
            <person name="Barry K."/>
            <person name="Henrissat B."/>
            <person name="Grigoriev I.V."/>
            <person name="Herr J.R."/>
            <person name="Aime M.C."/>
        </authorList>
    </citation>
    <scope>NUCLEOTIDE SEQUENCE</scope>
    <source>
        <strain evidence="1">MCA 3950</strain>
    </source>
</reference>
<dbReference type="Proteomes" id="UP000812287">
    <property type="component" value="Unassembled WGS sequence"/>
</dbReference>
<dbReference type="EMBL" id="MU250563">
    <property type="protein sequence ID" value="KAG7441199.1"/>
    <property type="molecule type" value="Genomic_DNA"/>
</dbReference>
<evidence type="ECO:0000313" key="2">
    <source>
        <dbReference type="Proteomes" id="UP000812287"/>
    </source>
</evidence>
<dbReference type="GeneID" id="66100145"/>
<gene>
    <name evidence="1" type="ORF">BT62DRAFT_1012011</name>
</gene>
<organism evidence="1 2">
    <name type="scientific">Guyanagaster necrorhizus</name>
    <dbReference type="NCBI Taxonomy" id="856835"/>
    <lineage>
        <taxon>Eukaryota</taxon>
        <taxon>Fungi</taxon>
        <taxon>Dikarya</taxon>
        <taxon>Basidiomycota</taxon>
        <taxon>Agaricomycotina</taxon>
        <taxon>Agaricomycetes</taxon>
        <taxon>Agaricomycetidae</taxon>
        <taxon>Agaricales</taxon>
        <taxon>Marasmiineae</taxon>
        <taxon>Physalacriaceae</taxon>
        <taxon>Guyanagaster</taxon>
    </lineage>
</organism>
<name>A0A9P8AMW8_9AGAR</name>
<dbReference type="RefSeq" id="XP_043034699.1">
    <property type="nucleotide sequence ID" value="XM_043177858.1"/>
</dbReference>
<comment type="caution">
    <text evidence="1">The sequence shown here is derived from an EMBL/GenBank/DDBJ whole genome shotgun (WGS) entry which is preliminary data.</text>
</comment>
<accession>A0A9P8AMW8</accession>
<sequence length="134" mass="14911">MNPKVIVDDIAHRHAWASGRKGTTTSKSTLLAGCLPPCSCVFYDIVLVSILRQRIEFDIDVDTDSIRPKGLHPYQEVLIPRKLHPQTRFCLNLETLTTPKPVPAGFAISMGGRTDAEWSVNLICRRDHVSGAYP</sequence>
<keyword evidence="2" id="KW-1185">Reference proteome</keyword>
<protein>
    <submittedName>
        <fullName evidence="1">Uncharacterized protein</fullName>
    </submittedName>
</protein>
<proteinExistence type="predicted"/>
<evidence type="ECO:0000313" key="1">
    <source>
        <dbReference type="EMBL" id="KAG7441199.1"/>
    </source>
</evidence>